<sequence length="540" mass="56188">MADFTAVLRKTIGGLKENTPEMREKVYLKARATIDAKLAAVSPPPPAAVVERQKALLEDAIAKVEAEFAAPPAPPEPQHDHLDDVLAELNKPGTTVQAVSPAAAERDEAAQSEAYEANAADDATAEPPEPAVADPYEAPAYPQGDQEPIAVIPDIDRSSQGASDEHEATAPNEGLVGGPDGSGDGGASGETAHEVYEDQPRRRGVGGFGLILIFLAVLGAIGFGLWQFRDDVSQLAGFDDFDALVARIDPAQPDNGGGAAPDEEAEPAEATEQAAAPAELETSGESEAAGEPDASKFTQRLLPNGEEVDEGPAGGEPGLGEGTSVAQATPGSADDGETAEGDAADDADTTATEALPVGQRAIFYEESTSSAQGSASSGNVVWSIVQESPGADLPPEPAIRADATIPEKQIQLKMTIRRNADDSLPASHIVELIFLTPDGFGGGGVESVQRIAMKRSEQDTGNPLLGIPAKIADGFFLVALSDSQADQEMNLTVMRRQDWLDIPIAYKSGRRALFTMEKGAPGSKVFNDVISGWERAAEGG</sequence>
<comment type="caution">
    <text evidence="3">The sequence shown here is derived from an EMBL/GenBank/DDBJ whole genome shotgun (WGS) entry which is preliminary data.</text>
</comment>
<dbReference type="EMBL" id="JMQM01000002">
    <property type="protein sequence ID" value="KFB08858.1"/>
    <property type="molecule type" value="Genomic_DNA"/>
</dbReference>
<feature type="region of interest" description="Disordered" evidence="1">
    <location>
        <begin position="157"/>
        <end position="191"/>
    </location>
</feature>
<dbReference type="Proteomes" id="UP000053675">
    <property type="component" value="Unassembled WGS sequence"/>
</dbReference>
<evidence type="ECO:0000256" key="1">
    <source>
        <dbReference type="SAM" id="MobiDB-lite"/>
    </source>
</evidence>
<keyword evidence="2" id="KW-0472">Membrane</keyword>
<dbReference type="OrthoDB" id="8442940at2"/>
<feature type="compositionally biased region" description="Low complexity" evidence="1">
    <location>
        <begin position="111"/>
        <end position="142"/>
    </location>
</feature>
<accession>A0A084U7C2</accession>
<proteinExistence type="predicted"/>
<feature type="region of interest" description="Disordered" evidence="1">
    <location>
        <begin position="249"/>
        <end position="351"/>
    </location>
</feature>
<gene>
    <name evidence="3" type="ORF">EL18_03112</name>
</gene>
<evidence type="ECO:0000313" key="4">
    <source>
        <dbReference type="Proteomes" id="UP000053675"/>
    </source>
</evidence>
<name>A0A084U7C2_9HYPH</name>
<dbReference type="eggNOG" id="COG5373">
    <property type="taxonomic scope" value="Bacteria"/>
</dbReference>
<keyword evidence="2" id="KW-1133">Transmembrane helix</keyword>
<organism evidence="3 4">
    <name type="scientific">Nitratireductor basaltis</name>
    <dbReference type="NCBI Taxonomy" id="472175"/>
    <lineage>
        <taxon>Bacteria</taxon>
        <taxon>Pseudomonadati</taxon>
        <taxon>Pseudomonadota</taxon>
        <taxon>Alphaproteobacteria</taxon>
        <taxon>Hyphomicrobiales</taxon>
        <taxon>Phyllobacteriaceae</taxon>
        <taxon>Nitratireductor</taxon>
    </lineage>
</organism>
<evidence type="ECO:0000256" key="2">
    <source>
        <dbReference type="SAM" id="Phobius"/>
    </source>
</evidence>
<feature type="transmembrane region" description="Helical" evidence="2">
    <location>
        <begin position="205"/>
        <end position="226"/>
    </location>
</feature>
<protein>
    <submittedName>
        <fullName evidence="3">Uncharacterized protein</fullName>
    </submittedName>
</protein>
<feature type="region of interest" description="Disordered" evidence="1">
    <location>
        <begin position="91"/>
        <end position="144"/>
    </location>
</feature>
<reference evidence="3" key="1">
    <citation type="submission" date="2014-05" db="EMBL/GenBank/DDBJ databases">
        <title>Draft Genome Sequence of Nitratireductor basaltis Strain UMTGB225, A Marine Bacterium Isolated from Green Barrel Tunicate.</title>
        <authorList>
            <person name="Gan H.Y."/>
        </authorList>
    </citation>
    <scope>NUCLEOTIDE SEQUENCE [LARGE SCALE GENOMIC DNA]</scope>
    <source>
        <strain evidence="3">UMTGB225</strain>
    </source>
</reference>
<dbReference type="AlphaFoldDB" id="A0A084U7C2"/>
<feature type="compositionally biased region" description="Gly residues" evidence="1">
    <location>
        <begin position="175"/>
        <end position="188"/>
    </location>
</feature>
<evidence type="ECO:0000313" key="3">
    <source>
        <dbReference type="EMBL" id="KFB08858.1"/>
    </source>
</evidence>
<keyword evidence="4" id="KW-1185">Reference proteome</keyword>
<dbReference type="PATRIC" id="fig|472175.3.peg.3109"/>
<keyword evidence="2" id="KW-0812">Transmembrane</keyword>
<dbReference type="STRING" id="472175.EL18_03112"/>
<feature type="compositionally biased region" description="Gly residues" evidence="1">
    <location>
        <begin position="312"/>
        <end position="321"/>
    </location>
</feature>
<feature type="compositionally biased region" description="Low complexity" evidence="1">
    <location>
        <begin position="270"/>
        <end position="281"/>
    </location>
</feature>
<dbReference type="RefSeq" id="WP_036486070.1">
    <property type="nucleotide sequence ID" value="NZ_JMQM01000002.1"/>
</dbReference>
<feature type="compositionally biased region" description="Acidic residues" evidence="1">
    <location>
        <begin position="334"/>
        <end position="348"/>
    </location>
</feature>